<organism evidence="1 2">
    <name type="scientific">Anas platyrhynchos</name>
    <name type="common">Mallard</name>
    <name type="synonym">Anas boschas</name>
    <dbReference type="NCBI Taxonomy" id="8839"/>
    <lineage>
        <taxon>Eukaryota</taxon>
        <taxon>Metazoa</taxon>
        <taxon>Chordata</taxon>
        <taxon>Craniata</taxon>
        <taxon>Vertebrata</taxon>
        <taxon>Euteleostomi</taxon>
        <taxon>Archelosauria</taxon>
        <taxon>Archosauria</taxon>
        <taxon>Dinosauria</taxon>
        <taxon>Saurischia</taxon>
        <taxon>Theropoda</taxon>
        <taxon>Coelurosauria</taxon>
        <taxon>Aves</taxon>
        <taxon>Neognathae</taxon>
        <taxon>Galloanserae</taxon>
        <taxon>Anseriformes</taxon>
        <taxon>Anatidae</taxon>
        <taxon>Anatinae</taxon>
        <taxon>Anas</taxon>
    </lineage>
</organism>
<sequence length="64" mass="7173">AIPMLFNPTLVVGRLADEELIWKTRNWKNLTWITGRTSEDPSCGKIPGLFSSSGERLPVSRQSD</sequence>
<evidence type="ECO:0000313" key="2">
    <source>
        <dbReference type="Proteomes" id="UP000296049"/>
    </source>
</evidence>
<protein>
    <submittedName>
        <fullName evidence="1">Uncharacterized protein</fullName>
    </submittedName>
</protein>
<dbReference type="HOGENOM" id="CLU_2873385_0_0_1"/>
<keyword evidence="2" id="KW-1185">Reference proteome</keyword>
<proteinExistence type="predicted"/>
<name>R0L2J0_ANAPL</name>
<evidence type="ECO:0000313" key="1">
    <source>
        <dbReference type="EMBL" id="EOA99773.1"/>
    </source>
</evidence>
<dbReference type="EMBL" id="KB743275">
    <property type="protein sequence ID" value="EOA99773.1"/>
    <property type="molecule type" value="Genomic_DNA"/>
</dbReference>
<gene>
    <name evidence="1" type="ORF">Anapl_01095</name>
</gene>
<reference evidence="2" key="1">
    <citation type="journal article" date="2013" name="Nat. Genet.">
        <title>The duck genome and transcriptome provide insight into an avian influenza virus reservoir species.</title>
        <authorList>
            <person name="Huang Y."/>
            <person name="Li Y."/>
            <person name="Burt D.W."/>
            <person name="Chen H."/>
            <person name="Zhang Y."/>
            <person name="Qian W."/>
            <person name="Kim H."/>
            <person name="Gan S."/>
            <person name="Zhao Y."/>
            <person name="Li J."/>
            <person name="Yi K."/>
            <person name="Feng H."/>
            <person name="Zhu P."/>
            <person name="Li B."/>
            <person name="Liu Q."/>
            <person name="Fairley S."/>
            <person name="Magor K.E."/>
            <person name="Du Z."/>
            <person name="Hu X."/>
            <person name="Goodman L."/>
            <person name="Tafer H."/>
            <person name="Vignal A."/>
            <person name="Lee T."/>
            <person name="Kim K.W."/>
            <person name="Sheng Z."/>
            <person name="An Y."/>
            <person name="Searle S."/>
            <person name="Herrero J."/>
            <person name="Groenen M.A."/>
            <person name="Crooijmans R.P."/>
            <person name="Faraut T."/>
            <person name="Cai Q."/>
            <person name="Webster R.G."/>
            <person name="Aldridge J.R."/>
            <person name="Warren W.C."/>
            <person name="Bartschat S."/>
            <person name="Kehr S."/>
            <person name="Marz M."/>
            <person name="Stadler P.F."/>
            <person name="Smith J."/>
            <person name="Kraus R.H."/>
            <person name="Zhao Y."/>
            <person name="Ren L."/>
            <person name="Fei J."/>
            <person name="Morisson M."/>
            <person name="Kaiser P."/>
            <person name="Griffin D.K."/>
            <person name="Rao M."/>
            <person name="Pitel F."/>
            <person name="Wang J."/>
            <person name="Li N."/>
        </authorList>
    </citation>
    <scope>NUCLEOTIDE SEQUENCE [LARGE SCALE GENOMIC DNA]</scope>
</reference>
<dbReference type="AlphaFoldDB" id="R0L2J0"/>
<dbReference type="Proteomes" id="UP000296049">
    <property type="component" value="Unassembled WGS sequence"/>
</dbReference>
<accession>R0L2J0</accession>
<feature type="non-terminal residue" evidence="1">
    <location>
        <position position="1"/>
    </location>
</feature>
<feature type="non-terminal residue" evidence="1">
    <location>
        <position position="64"/>
    </location>
</feature>